<dbReference type="PANTHER" id="PTHR43615">
    <property type="entry name" value="PHOSPHOENOLPYRUVATE SYNTHASE-RELATED"/>
    <property type="match status" value="1"/>
</dbReference>
<protein>
    <submittedName>
        <fullName evidence="3">Uncharacterized protein LOC106457796</fullName>
    </submittedName>
</protein>
<dbReference type="InterPro" id="IPR051549">
    <property type="entry name" value="PEP_Utilizing_Enz"/>
</dbReference>
<dbReference type="PANTHER" id="PTHR43615:SF1">
    <property type="entry name" value="PPDK_N DOMAIN-CONTAINING PROTEIN"/>
    <property type="match status" value="1"/>
</dbReference>
<keyword evidence="2" id="KW-1185">Reference proteome</keyword>
<organism evidence="2 3">
    <name type="scientific">Limulus polyphemus</name>
    <name type="common">Atlantic horseshoe crab</name>
    <dbReference type="NCBI Taxonomy" id="6850"/>
    <lineage>
        <taxon>Eukaryota</taxon>
        <taxon>Metazoa</taxon>
        <taxon>Ecdysozoa</taxon>
        <taxon>Arthropoda</taxon>
        <taxon>Chelicerata</taxon>
        <taxon>Merostomata</taxon>
        <taxon>Xiphosura</taxon>
        <taxon>Limulidae</taxon>
        <taxon>Limulus</taxon>
    </lineage>
</organism>
<dbReference type="Proteomes" id="UP000694941">
    <property type="component" value="Unplaced"/>
</dbReference>
<evidence type="ECO:0000313" key="3">
    <source>
        <dbReference type="RefSeq" id="XP_022239544.1"/>
    </source>
</evidence>
<sequence>MDCETALKWLTKDDGIVGNKFREFLSSHGHRCLKEFDTMTKPWNEDPQSLVTTLQAMVKTVHLMAIAKEELPITEAIEQIKYKPTTFSRFILHFLVSQARRGVCLREMSKSLLVKYVDNFRKSYRLLEKLMVKEGRLPDSELLHFFTNEEIRELLMTRSAHLISVAVRRRRIHKKLNDMMFPEIMIGEPKPISTEEVEDTYSSLQELRGVTVCQGVVKGVAHVAKNLNEASSLQQGDILIAHSTDIGWSPYFPLLSGIVTELGGLISHGAVVAREYGLPSLVAVQGATTTFKTGDMVILDATRGVLKKIQDNKDVEN</sequence>
<name>A0ABM1S7D9_LIMPO</name>
<dbReference type="Pfam" id="PF00391">
    <property type="entry name" value="PEP-utilizers"/>
    <property type="match status" value="1"/>
</dbReference>
<dbReference type="InterPro" id="IPR008279">
    <property type="entry name" value="PEP-util_enz_mobile_dom"/>
</dbReference>
<dbReference type="InterPro" id="IPR036637">
    <property type="entry name" value="Phosphohistidine_dom_sf"/>
</dbReference>
<evidence type="ECO:0000259" key="1">
    <source>
        <dbReference type="Pfam" id="PF00391"/>
    </source>
</evidence>
<accession>A0ABM1S7D9</accession>
<dbReference type="SUPFAM" id="SSF52009">
    <property type="entry name" value="Phosphohistidine domain"/>
    <property type="match status" value="1"/>
</dbReference>
<dbReference type="GeneID" id="106457796"/>
<gene>
    <name evidence="3" type="primary">LOC106457796</name>
</gene>
<reference evidence="3" key="1">
    <citation type="submission" date="2025-08" db="UniProtKB">
        <authorList>
            <consortium name="RefSeq"/>
        </authorList>
    </citation>
    <scope>IDENTIFICATION</scope>
    <source>
        <tissue evidence="3">Muscle</tissue>
    </source>
</reference>
<dbReference type="Gene3D" id="3.50.30.10">
    <property type="entry name" value="Phosphohistidine domain"/>
    <property type="match status" value="1"/>
</dbReference>
<dbReference type="RefSeq" id="XP_022239544.1">
    <property type="nucleotide sequence ID" value="XM_022383836.1"/>
</dbReference>
<proteinExistence type="predicted"/>
<evidence type="ECO:0000313" key="2">
    <source>
        <dbReference type="Proteomes" id="UP000694941"/>
    </source>
</evidence>
<feature type="domain" description="PEP-utilising enzyme mobile" evidence="1">
    <location>
        <begin position="234"/>
        <end position="304"/>
    </location>
</feature>